<name>A0A5B0LJM0_PUCGR</name>
<dbReference type="Proteomes" id="UP000324748">
    <property type="component" value="Unassembled WGS sequence"/>
</dbReference>
<sequence length="394" mass="46289">MSDLKQDHNETTFDIYTVKILSPGDLDLFVKTLAKLTGVLRQKTREFQEMSLDRMEVSTQFEGSVDRIKRVLLPSIPTKLYRLSDLLFDSIYLEKLESPQLQDAIKLVNELGSTIEQISFSVHTFTYGPNPFFSSHDSERGIRRLKRYRCQRVQYKLTDLFFGLHGLFLLYIDLLPIRQHQTMTRKEAKRVFRELVDYIHSEERCEDELIQWFDRSQLWIAQEHWREMANGVGRLLDEVVKYSSLHKDIHLQPLREFIPILKLSRLFLNKISKKTSEQSHPVSTMDTHQLLNLIELTLPIPTKLSEFYAEIRTAYGPPHHIGLTELVHLATLFHNPLKILTNHLNYRGANPNSLHNAHATFIHWYADWQSHFSLAVRRFHISYKDVYSGFLVQS</sequence>
<gene>
    <name evidence="1" type="ORF">PGT21_015280</name>
</gene>
<protein>
    <submittedName>
        <fullName evidence="1">Uncharacterized protein</fullName>
    </submittedName>
</protein>
<comment type="caution">
    <text evidence="1">The sequence shown here is derived from an EMBL/GenBank/DDBJ whole genome shotgun (WGS) entry which is preliminary data.</text>
</comment>
<keyword evidence="2" id="KW-1185">Reference proteome</keyword>
<evidence type="ECO:0000313" key="2">
    <source>
        <dbReference type="Proteomes" id="UP000324748"/>
    </source>
</evidence>
<dbReference type="AlphaFoldDB" id="A0A5B0LJM0"/>
<dbReference type="OrthoDB" id="2502132at2759"/>
<organism evidence="1 2">
    <name type="scientific">Puccinia graminis f. sp. tritici</name>
    <dbReference type="NCBI Taxonomy" id="56615"/>
    <lineage>
        <taxon>Eukaryota</taxon>
        <taxon>Fungi</taxon>
        <taxon>Dikarya</taxon>
        <taxon>Basidiomycota</taxon>
        <taxon>Pucciniomycotina</taxon>
        <taxon>Pucciniomycetes</taxon>
        <taxon>Pucciniales</taxon>
        <taxon>Pucciniaceae</taxon>
        <taxon>Puccinia</taxon>
    </lineage>
</organism>
<dbReference type="EMBL" id="VSWC01000197">
    <property type="protein sequence ID" value="KAA1064802.1"/>
    <property type="molecule type" value="Genomic_DNA"/>
</dbReference>
<reference evidence="1 2" key="1">
    <citation type="submission" date="2019-05" db="EMBL/GenBank/DDBJ databases">
        <title>Emergence of the Ug99 lineage of the wheat stem rust pathogen through somatic hybridization.</title>
        <authorList>
            <person name="Li F."/>
            <person name="Upadhyaya N.M."/>
            <person name="Sperschneider J."/>
            <person name="Matny O."/>
            <person name="Nguyen-Phuc H."/>
            <person name="Mago R."/>
            <person name="Raley C."/>
            <person name="Miller M.E."/>
            <person name="Silverstein K.A.T."/>
            <person name="Henningsen E."/>
            <person name="Hirsch C.D."/>
            <person name="Visser B."/>
            <person name="Pretorius Z.A."/>
            <person name="Steffenson B.J."/>
            <person name="Schwessinger B."/>
            <person name="Dodds P.N."/>
            <person name="Figueroa M."/>
        </authorList>
    </citation>
    <scope>NUCLEOTIDE SEQUENCE [LARGE SCALE GENOMIC DNA]</scope>
    <source>
        <strain evidence="1">21-0</strain>
    </source>
</reference>
<evidence type="ECO:0000313" key="1">
    <source>
        <dbReference type="EMBL" id="KAA1064802.1"/>
    </source>
</evidence>
<dbReference type="PANTHER" id="PTHR33069">
    <property type="entry name" value="CHROMOSOME 7, WHOLE GENOME SHOTGUN SEQUENCE-RELATED"/>
    <property type="match status" value="1"/>
</dbReference>
<proteinExistence type="predicted"/>
<dbReference type="PANTHER" id="PTHR33069:SF3">
    <property type="entry name" value="DYNEIN HEAVY CHAIN TAIL DOMAIN-CONTAINING PROTEIN"/>
    <property type="match status" value="1"/>
</dbReference>
<accession>A0A5B0LJM0</accession>